<dbReference type="Gene3D" id="1.10.740.10">
    <property type="entry name" value="Transferase Inhibitor Protein From Tn5, Chain"/>
    <property type="match status" value="1"/>
</dbReference>
<evidence type="ECO:0000313" key="1">
    <source>
        <dbReference type="EMBL" id="MDC8757113.1"/>
    </source>
</evidence>
<sequence length="65" mass="7237">MPSSFFRLAASKWWVATPAVMLMYPTGGFRARKIDGKPGVKIIWHGLDQVMTAIQTSQTLRKEGA</sequence>
<dbReference type="Proteomes" id="UP001221208">
    <property type="component" value="Unassembled WGS sequence"/>
</dbReference>
<keyword evidence="2" id="KW-1185">Reference proteome</keyword>
<comment type="caution">
    <text evidence="1">The sequence shown here is derived from an EMBL/GenBank/DDBJ whole genome shotgun (WGS) entry which is preliminary data.</text>
</comment>
<dbReference type="InterPro" id="IPR014737">
    <property type="entry name" value="Transposase_Tn5-like_C"/>
</dbReference>
<evidence type="ECO:0008006" key="3">
    <source>
        <dbReference type="Google" id="ProtNLM"/>
    </source>
</evidence>
<name>A0ABT5JWJ7_9BURK</name>
<dbReference type="RefSeq" id="WP_273669804.1">
    <property type="nucleotide sequence ID" value="NZ_JAQQXR010000001.1"/>
</dbReference>
<reference evidence="1 2" key="1">
    <citation type="submission" date="2022-10" db="EMBL/GenBank/DDBJ databases">
        <title>Janthinobacterium sp. hw3 Genome sequencing.</title>
        <authorList>
            <person name="Park S."/>
        </authorList>
    </citation>
    <scope>NUCLEOTIDE SEQUENCE [LARGE SCALE GENOMIC DNA]</scope>
    <source>
        <strain evidence="2">hw3</strain>
    </source>
</reference>
<proteinExistence type="predicted"/>
<accession>A0ABT5JWJ7</accession>
<organism evidence="1 2">
    <name type="scientific">Janthinobacterium fluminis</name>
    <dbReference type="NCBI Taxonomy" id="2987524"/>
    <lineage>
        <taxon>Bacteria</taxon>
        <taxon>Pseudomonadati</taxon>
        <taxon>Pseudomonadota</taxon>
        <taxon>Betaproteobacteria</taxon>
        <taxon>Burkholderiales</taxon>
        <taxon>Oxalobacteraceae</taxon>
        <taxon>Janthinobacterium</taxon>
    </lineage>
</organism>
<gene>
    <name evidence="1" type="ORF">OIK44_05850</name>
</gene>
<dbReference type="EMBL" id="JAQQXR010000001">
    <property type="protein sequence ID" value="MDC8757113.1"/>
    <property type="molecule type" value="Genomic_DNA"/>
</dbReference>
<evidence type="ECO:0000313" key="2">
    <source>
        <dbReference type="Proteomes" id="UP001221208"/>
    </source>
</evidence>
<protein>
    <recommendedName>
        <fullName evidence="3">Transposase</fullName>
    </recommendedName>
</protein>